<proteinExistence type="predicted"/>
<dbReference type="RefSeq" id="WP_309531307.1">
    <property type="nucleotide sequence ID" value="NZ_CP133721.1"/>
</dbReference>
<dbReference type="EMBL" id="CP133721">
    <property type="protein sequence ID" value="WMW76922.1"/>
    <property type="molecule type" value="Genomic_DNA"/>
</dbReference>
<dbReference type="Proteomes" id="UP001180481">
    <property type="component" value="Chromosome"/>
</dbReference>
<evidence type="ECO:0000259" key="1">
    <source>
        <dbReference type="Pfam" id="PF13271"/>
    </source>
</evidence>
<dbReference type="InterPro" id="IPR025139">
    <property type="entry name" value="DUF4062"/>
</dbReference>
<protein>
    <submittedName>
        <fullName evidence="2">DUF4062 domain-containing protein</fullName>
    </submittedName>
</protein>
<feature type="domain" description="DUF4062" evidence="1">
    <location>
        <begin position="5"/>
        <end position="81"/>
    </location>
</feature>
<dbReference type="Pfam" id="PF13271">
    <property type="entry name" value="DUF4062"/>
    <property type="match status" value="1"/>
</dbReference>
<accession>A0ABY9R6Q3</accession>
<sequence>MASLRVFVSSTCFDLGPIRGQLRNFLTSMGYEPIMSDYNDVLYDPRIHTHTSCIEEIATCDIIILLVGSRFGGKAIPEAISKVDFDALLEKSKSVEHLKKKENISVTQLEVLKAVEIEIPIFTFIDSRLWNDHELYEKNKNKSILKDIEFPSIEKPETAEFIFEFINFLRHRTRGNSINTFSKFEDIDEALKKQWAGLFQKLLNESRNKQLEFKRIDLLSNQFEDLKTAILTSIGSTNERDVARGVVRFRRLVDFLRNMRLPDYSSILNTTISWADFMQDIVGINSVIDLDSIVPNLNRHLRFRTLLVKNDNTFYEVRFGSEYIDELSQEFEAFNSLPSETKNIIFDALADMRNGLMIIRYHREDYREYMNRFQQEYMLNRQLFDNDNEESES</sequence>
<organism evidence="2 3">
    <name type="scientific">Flavobacterium nakdongensis</name>
    <dbReference type="NCBI Taxonomy" id="3073563"/>
    <lineage>
        <taxon>Bacteria</taxon>
        <taxon>Pseudomonadati</taxon>
        <taxon>Bacteroidota</taxon>
        <taxon>Flavobacteriia</taxon>
        <taxon>Flavobacteriales</taxon>
        <taxon>Flavobacteriaceae</taxon>
        <taxon>Flavobacterium</taxon>
    </lineage>
</organism>
<reference evidence="2" key="1">
    <citation type="submission" date="2023-09" db="EMBL/GenBank/DDBJ databases">
        <title>Flavobacterium sp. 20NA77.7 isolated from freshwater.</title>
        <authorList>
            <person name="Le V."/>
            <person name="Ko S.-R."/>
            <person name="Ahn C.-Y."/>
            <person name="Oh H.-M."/>
        </authorList>
    </citation>
    <scope>NUCLEOTIDE SEQUENCE</scope>
    <source>
        <strain evidence="2">20NA77.7</strain>
    </source>
</reference>
<keyword evidence="3" id="KW-1185">Reference proteome</keyword>
<gene>
    <name evidence="2" type="ORF">RF683_05325</name>
</gene>
<evidence type="ECO:0000313" key="2">
    <source>
        <dbReference type="EMBL" id="WMW76922.1"/>
    </source>
</evidence>
<evidence type="ECO:0000313" key="3">
    <source>
        <dbReference type="Proteomes" id="UP001180481"/>
    </source>
</evidence>
<name>A0ABY9R6Q3_9FLAO</name>